<dbReference type="Proteomes" id="UP001300015">
    <property type="component" value="Unassembled WGS sequence"/>
</dbReference>
<evidence type="ECO:0000313" key="1">
    <source>
        <dbReference type="EMBL" id="MCQ8226940.1"/>
    </source>
</evidence>
<dbReference type="RefSeq" id="WP_256695898.1">
    <property type="nucleotide sequence ID" value="NZ_JANIES010000001.1"/>
</dbReference>
<gene>
    <name evidence="1" type="ORF">NQH49_05550</name>
</gene>
<evidence type="ECO:0008006" key="3">
    <source>
        <dbReference type="Google" id="ProtNLM"/>
    </source>
</evidence>
<organism evidence="1 2">
    <name type="scientific">Pantoea trifolii</name>
    <dbReference type="NCBI Taxonomy" id="2968030"/>
    <lineage>
        <taxon>Bacteria</taxon>
        <taxon>Pseudomonadati</taxon>
        <taxon>Pseudomonadota</taxon>
        <taxon>Gammaproteobacteria</taxon>
        <taxon>Enterobacterales</taxon>
        <taxon>Erwiniaceae</taxon>
        <taxon>Pantoea</taxon>
    </lineage>
</organism>
<evidence type="ECO:0000313" key="2">
    <source>
        <dbReference type="Proteomes" id="UP001300015"/>
    </source>
</evidence>
<proteinExistence type="predicted"/>
<keyword evidence="2" id="KW-1185">Reference proteome</keyword>
<comment type="caution">
    <text evidence="1">The sequence shown here is derived from an EMBL/GenBank/DDBJ whole genome shotgun (WGS) entry which is preliminary data.</text>
</comment>
<reference evidence="1 2" key="1">
    <citation type="submission" date="2022-07" db="EMBL/GenBank/DDBJ databases">
        <title>Pantoea trifolii sp. nov. isolated from root nodules of Trifolium rubens.</title>
        <authorList>
            <person name="Kalita M."/>
            <person name="Wdowiak-Wrobel S."/>
            <person name="Marek-Kozaczuk M."/>
            <person name="Palusinska-Szysz M."/>
            <person name="Sokolowski W."/>
            <person name="Coutinho T."/>
            <person name="Hlahane L."/>
        </authorList>
    </citation>
    <scope>NUCLEOTIDE SEQUENCE [LARGE SCALE GENOMIC DNA]</scope>
    <source>
        <strain evidence="1 2">MMK2</strain>
    </source>
</reference>
<sequence>MQTSFHIKALDVLRAPDVSGPSSEVRQYGTSEESLEALKMRTTPKDITNPYTSAHASCANAFIATAISIEHRYNEMHLQLPLPEKAWVNAEVALAQPAVTILPAISPSPTLHMTHSLIAYDAENQWNFELLGAEIAMPVSSNWAAESNPQFIDVAIHELLALPEQPASEPASWVTITTLAAVESEVTINRNTQDKNGNTLFSGDAPVGSILLFYIDDVLVGSQEIADDGQWQFALPADLPAAQHTFSAMPTSAQGVVGNKIDWLFVIEAKPSIILLPIEDGQLDMIDAALIDWVPPQDETPVSLLPLVLTDLMLDDWQTQDGITTYPSMVHTSLFDLHEQGVASIVWH</sequence>
<accession>A0ABT1VHD7</accession>
<name>A0ABT1VHD7_9GAMM</name>
<protein>
    <recommendedName>
        <fullName evidence="3">Bacterial Ig-like domain-containing protein</fullName>
    </recommendedName>
</protein>
<dbReference type="EMBL" id="JANIET010000001">
    <property type="protein sequence ID" value="MCQ8226940.1"/>
    <property type="molecule type" value="Genomic_DNA"/>
</dbReference>